<evidence type="ECO:0000313" key="3">
    <source>
        <dbReference type="Proteomes" id="UP001157167"/>
    </source>
</evidence>
<dbReference type="EMBL" id="BSPX01000040">
    <property type="protein sequence ID" value="GLT23186.1"/>
    <property type="molecule type" value="Genomic_DNA"/>
</dbReference>
<proteinExistence type="predicted"/>
<organism evidence="2 3">
    <name type="scientific">Zoogloea oryzae</name>
    <dbReference type="NCBI Taxonomy" id="310767"/>
    <lineage>
        <taxon>Bacteria</taxon>
        <taxon>Pseudomonadati</taxon>
        <taxon>Pseudomonadota</taxon>
        <taxon>Betaproteobacteria</taxon>
        <taxon>Rhodocyclales</taxon>
        <taxon>Zoogloeaceae</taxon>
        <taxon>Zoogloea</taxon>
    </lineage>
</organism>
<feature type="compositionally biased region" description="Gly residues" evidence="1">
    <location>
        <begin position="1"/>
        <end position="12"/>
    </location>
</feature>
<gene>
    <name evidence="2" type="ORF">GCM10007933_26490</name>
</gene>
<keyword evidence="3" id="KW-1185">Reference proteome</keyword>
<comment type="caution">
    <text evidence="2">The sequence shown here is derived from an EMBL/GenBank/DDBJ whole genome shotgun (WGS) entry which is preliminary data.</text>
</comment>
<reference evidence="3" key="1">
    <citation type="journal article" date="2019" name="Int. J. Syst. Evol. Microbiol.">
        <title>The Global Catalogue of Microorganisms (GCM) 10K type strain sequencing project: providing services to taxonomists for standard genome sequencing and annotation.</title>
        <authorList>
            <consortium name="The Broad Institute Genomics Platform"/>
            <consortium name="The Broad Institute Genome Sequencing Center for Infectious Disease"/>
            <person name="Wu L."/>
            <person name="Ma J."/>
        </authorList>
    </citation>
    <scope>NUCLEOTIDE SEQUENCE [LARGE SCALE GENOMIC DNA]</scope>
    <source>
        <strain evidence="3">NBRC 102407</strain>
    </source>
</reference>
<evidence type="ECO:0000256" key="1">
    <source>
        <dbReference type="SAM" id="MobiDB-lite"/>
    </source>
</evidence>
<accession>A0ABQ6FE40</accession>
<name>A0ABQ6FE40_9RHOO</name>
<feature type="region of interest" description="Disordered" evidence="1">
    <location>
        <begin position="1"/>
        <end position="27"/>
    </location>
</feature>
<protein>
    <submittedName>
        <fullName evidence="2">Uncharacterized protein</fullName>
    </submittedName>
</protein>
<sequence>MPGLRAGLGAGQGHAEHQQLAECEPEPPGEQWVLVAHVGPQGQHGYDGGKLDAQMEQRETLSMGGGCACAGSWAAWRFLAEKGKRAKFHAAGVGTRLWVGQMLQDVGQNWRRRKRSASAIIKGPRVW</sequence>
<dbReference type="Proteomes" id="UP001157167">
    <property type="component" value="Unassembled WGS sequence"/>
</dbReference>
<evidence type="ECO:0000313" key="2">
    <source>
        <dbReference type="EMBL" id="GLT23186.1"/>
    </source>
</evidence>